<accession>A0AAD9UP62</accession>
<dbReference type="Pfam" id="PF10699">
    <property type="entry name" value="HAP2-GCS1"/>
    <property type="match status" value="1"/>
</dbReference>
<dbReference type="GO" id="GO:0008289">
    <property type="term" value="F:lipid binding"/>
    <property type="evidence" value="ECO:0007669"/>
    <property type="project" value="UniProtKB-KW"/>
</dbReference>
<evidence type="ECO:0000256" key="8">
    <source>
        <dbReference type="ARBA" id="ARBA00023136"/>
    </source>
</evidence>
<evidence type="ECO:0000256" key="1">
    <source>
        <dbReference type="ARBA" id="ARBA00004251"/>
    </source>
</evidence>
<dbReference type="GO" id="GO:0005886">
    <property type="term" value="C:plasma membrane"/>
    <property type="evidence" value="ECO:0007669"/>
    <property type="project" value="UniProtKB-SubCell"/>
</dbReference>
<evidence type="ECO:0000256" key="9">
    <source>
        <dbReference type="ARBA" id="ARBA00023157"/>
    </source>
</evidence>
<dbReference type="GeneID" id="94336102"/>
<dbReference type="RefSeq" id="XP_067803399.1">
    <property type="nucleotide sequence ID" value="XM_067946835.1"/>
</dbReference>
<keyword evidence="14" id="KW-1185">Reference proteome</keyword>
<sequence>MVNGLIHSELTDCTISSSGGIKPLACTPRMISTTTVLYGSKNYEYVINYKDQPNKGIYIHLKTAMTSVTYTLIYKMDVPFSITEHTTVKNVSELSKPYYQSCPDINIPSCTAPKDIPNYLRLAGDVYYEQCCICGHNAFGTVARGPLTCGDKGVITSSGAAISKSCLEFKEPWYSIYEPSYPPEEYRIIRGEVYEFDGETDNLPDFKKIDTIREARLKKPDMVQSSNIDDRGITFVLNDALLTFKNDKMDIKITRGAPGRASGKLPDQIDKFVAIPVYPSNNQAVMGSSIADDCLDPTWDKKDVEDCSKSPKKVDCITSRCTRNIYTIDKSFVDTSGNGCDKIGYSTAKWYDENRLCNSAPGTCLHNQLEWYIKKNQTVSHLPKLYGTYPRLRVIKIDPNATKQKKGNSYFLLRNQFAHQIVYHHSLDDYAEIKIGSKPGNITVLNSYSPGFITIAKMEDHCVFGSTKPCYVGFYVTNTGFVEAQFTLRFQCFPRGKEVEKKSNDMVAHSPEHKTSIPQRSNKKVSLKVTITNYTDNKPVVCNATLYSSKMDELHHVLVPFKAQVVAPRSESPRSPSPAIVKRPEAELPVIDKNEAQDPSQVLDEQGNVQGTDICTCSWYNAFCVFGNFKSCMKHWFMKVYLYISIGCAVLILLVLLPVLIPIIRQLWALVSSRIKASVLSCKRPVADSPKLVNNEH</sequence>
<comment type="similarity">
    <text evidence="2">Belongs to the HAP2/GCS1 family.</text>
</comment>
<dbReference type="InterPro" id="IPR040326">
    <property type="entry name" value="HAP2/GCS1"/>
</dbReference>
<evidence type="ECO:0000256" key="4">
    <source>
        <dbReference type="ARBA" id="ARBA00022692"/>
    </source>
</evidence>
<keyword evidence="10" id="KW-0278">Fertilization</keyword>
<dbReference type="AlphaFoldDB" id="A0AAD9UP62"/>
<evidence type="ECO:0000256" key="6">
    <source>
        <dbReference type="ARBA" id="ARBA00022989"/>
    </source>
</evidence>
<keyword evidence="5" id="KW-0732">Signal</keyword>
<keyword evidence="6 11" id="KW-1133">Transmembrane helix</keyword>
<dbReference type="GO" id="GO:0007338">
    <property type="term" value="P:single fertilization"/>
    <property type="evidence" value="ECO:0007669"/>
    <property type="project" value="UniProtKB-KW"/>
</dbReference>
<evidence type="ECO:0000256" key="7">
    <source>
        <dbReference type="ARBA" id="ARBA00023121"/>
    </source>
</evidence>
<protein>
    <submittedName>
        <fullName evidence="13">Bifunctional HAP2-GCS1/Generative cell specific-1-HAP2 domain</fullName>
    </submittedName>
</protein>
<gene>
    <name evidence="13" type="ORF">BdWA1_001804</name>
</gene>
<comment type="subcellular location">
    <subcellularLocation>
        <location evidence="1">Cell membrane</location>
        <topology evidence="1">Single-pass type I membrane protein</topology>
    </subcellularLocation>
</comment>
<evidence type="ECO:0000256" key="3">
    <source>
        <dbReference type="ARBA" id="ARBA00022475"/>
    </source>
</evidence>
<feature type="domain" description="Generative cell specific-1/HAP2" evidence="12">
    <location>
        <begin position="52"/>
        <end position="565"/>
    </location>
</feature>
<proteinExistence type="inferred from homology"/>
<dbReference type="PANTHER" id="PTHR31764:SF0">
    <property type="entry name" value="GENERATIVE CELL SPECIFIC-1_HAP2 DOMAIN-CONTAINING PROTEIN"/>
    <property type="match status" value="1"/>
</dbReference>
<evidence type="ECO:0000256" key="11">
    <source>
        <dbReference type="SAM" id="Phobius"/>
    </source>
</evidence>
<evidence type="ECO:0000256" key="10">
    <source>
        <dbReference type="ARBA" id="ARBA00023279"/>
    </source>
</evidence>
<evidence type="ECO:0000313" key="14">
    <source>
        <dbReference type="Proteomes" id="UP001214638"/>
    </source>
</evidence>
<dbReference type="InterPro" id="IPR018928">
    <property type="entry name" value="HAP2/GCS1_dom"/>
</dbReference>
<reference evidence="13" key="1">
    <citation type="journal article" date="2023" name="Nat. Microbiol.">
        <title>Babesia duncani multi-omics identifies virulence factors and drug targets.</title>
        <authorList>
            <person name="Singh P."/>
            <person name="Lonardi S."/>
            <person name="Liang Q."/>
            <person name="Vydyam P."/>
            <person name="Khabirova E."/>
            <person name="Fang T."/>
            <person name="Gihaz S."/>
            <person name="Thekkiniath J."/>
            <person name="Munshi M."/>
            <person name="Abel S."/>
            <person name="Ciampossin L."/>
            <person name="Batugedara G."/>
            <person name="Gupta M."/>
            <person name="Lu X.M."/>
            <person name="Lenz T."/>
            <person name="Chakravarty S."/>
            <person name="Cornillot E."/>
            <person name="Hu Y."/>
            <person name="Ma W."/>
            <person name="Gonzalez L.M."/>
            <person name="Sanchez S."/>
            <person name="Estrada K."/>
            <person name="Sanchez-Flores A."/>
            <person name="Montero E."/>
            <person name="Harb O.S."/>
            <person name="Le Roch K.G."/>
            <person name="Mamoun C.B."/>
        </authorList>
    </citation>
    <scope>NUCLEOTIDE SEQUENCE</scope>
    <source>
        <strain evidence="13">WA1</strain>
    </source>
</reference>
<keyword evidence="9" id="KW-1015">Disulfide bond</keyword>
<dbReference type="PANTHER" id="PTHR31764">
    <property type="entry name" value="PROTEIN HAPLESS 2"/>
    <property type="match status" value="1"/>
</dbReference>
<feature type="transmembrane region" description="Helical" evidence="11">
    <location>
        <begin position="640"/>
        <end position="664"/>
    </location>
</feature>
<evidence type="ECO:0000259" key="12">
    <source>
        <dbReference type="Pfam" id="PF10699"/>
    </source>
</evidence>
<keyword evidence="8 11" id="KW-0472">Membrane</keyword>
<evidence type="ECO:0000313" key="13">
    <source>
        <dbReference type="EMBL" id="KAK2196557.1"/>
    </source>
</evidence>
<name>A0AAD9UP62_9APIC</name>
<dbReference type="EMBL" id="JALLKP010000002">
    <property type="protein sequence ID" value="KAK2196557.1"/>
    <property type="molecule type" value="Genomic_DNA"/>
</dbReference>
<organism evidence="13 14">
    <name type="scientific">Babesia duncani</name>
    <dbReference type="NCBI Taxonomy" id="323732"/>
    <lineage>
        <taxon>Eukaryota</taxon>
        <taxon>Sar</taxon>
        <taxon>Alveolata</taxon>
        <taxon>Apicomplexa</taxon>
        <taxon>Aconoidasida</taxon>
        <taxon>Piroplasmida</taxon>
        <taxon>Babesiidae</taxon>
        <taxon>Babesia</taxon>
    </lineage>
</organism>
<dbReference type="KEGG" id="bdw:94336102"/>
<keyword evidence="4 11" id="KW-0812">Transmembrane</keyword>
<comment type="caution">
    <text evidence="13">The sequence shown here is derived from an EMBL/GenBank/DDBJ whole genome shotgun (WGS) entry which is preliminary data.</text>
</comment>
<evidence type="ECO:0000256" key="2">
    <source>
        <dbReference type="ARBA" id="ARBA00010929"/>
    </source>
</evidence>
<keyword evidence="3" id="KW-1003">Cell membrane</keyword>
<keyword evidence="7" id="KW-0446">Lipid-binding</keyword>
<evidence type="ECO:0000256" key="5">
    <source>
        <dbReference type="ARBA" id="ARBA00022729"/>
    </source>
</evidence>
<dbReference type="Proteomes" id="UP001214638">
    <property type="component" value="Unassembled WGS sequence"/>
</dbReference>